<accession>A0A8J3AMB8</accession>
<proteinExistence type="predicted"/>
<protein>
    <submittedName>
        <fullName evidence="1">Uncharacterized protein</fullName>
    </submittedName>
</protein>
<reference evidence="1" key="1">
    <citation type="journal article" date="2014" name="Int. J. Syst. Evol. Microbiol.">
        <title>Complete genome sequence of Corynebacterium casei LMG S-19264T (=DSM 44701T), isolated from a smear-ripened cheese.</title>
        <authorList>
            <consortium name="US DOE Joint Genome Institute (JGI-PGF)"/>
            <person name="Walter F."/>
            <person name="Albersmeier A."/>
            <person name="Kalinowski J."/>
            <person name="Ruckert C."/>
        </authorList>
    </citation>
    <scope>NUCLEOTIDE SEQUENCE</scope>
    <source>
        <strain evidence="1">CCM 8606</strain>
    </source>
</reference>
<sequence>MMKNQILKNDEMTSLRMEQWETLGEIRDWLTEQYNNPSRPEFYRKEYVLQWREAVEQAMVTTAIHDIPPITQFIPVMPAL</sequence>
<dbReference type="EMBL" id="BMDH01000006">
    <property type="protein sequence ID" value="GGI15390.1"/>
    <property type="molecule type" value="Genomic_DNA"/>
</dbReference>
<keyword evidence="2" id="KW-1185">Reference proteome</keyword>
<evidence type="ECO:0000313" key="2">
    <source>
        <dbReference type="Proteomes" id="UP000619536"/>
    </source>
</evidence>
<dbReference type="AlphaFoldDB" id="A0A8J3AMB8"/>
<dbReference type="RefSeq" id="WP_188355734.1">
    <property type="nucleotide sequence ID" value="NZ_BMDH01000006.1"/>
</dbReference>
<gene>
    <name evidence="1" type="ORF">GCM10007377_15660</name>
</gene>
<comment type="caution">
    <text evidence="1">The sequence shown here is derived from an EMBL/GenBank/DDBJ whole genome shotgun (WGS) entry which is preliminary data.</text>
</comment>
<dbReference type="Proteomes" id="UP000619536">
    <property type="component" value="Unassembled WGS sequence"/>
</dbReference>
<reference evidence="1" key="2">
    <citation type="submission" date="2020-09" db="EMBL/GenBank/DDBJ databases">
        <authorList>
            <person name="Sun Q."/>
            <person name="Sedlacek I."/>
        </authorList>
    </citation>
    <scope>NUCLEOTIDE SEQUENCE</scope>
    <source>
        <strain evidence="1">CCM 8606</strain>
    </source>
</reference>
<organism evidence="1 2">
    <name type="scientific">Galliscardovia ingluviei</name>
    <dbReference type="NCBI Taxonomy" id="1769422"/>
    <lineage>
        <taxon>Bacteria</taxon>
        <taxon>Bacillati</taxon>
        <taxon>Actinomycetota</taxon>
        <taxon>Actinomycetes</taxon>
        <taxon>Bifidobacteriales</taxon>
        <taxon>Bifidobacteriaceae</taxon>
        <taxon>Galliscardovia</taxon>
    </lineage>
</organism>
<name>A0A8J3AMB8_9BIFI</name>
<evidence type="ECO:0000313" key="1">
    <source>
        <dbReference type="EMBL" id="GGI15390.1"/>
    </source>
</evidence>